<dbReference type="GO" id="GO:0008703">
    <property type="term" value="F:5-amino-6-(5-phosphoribosylamino)uracil reductase activity"/>
    <property type="evidence" value="ECO:0007669"/>
    <property type="project" value="InterPro"/>
</dbReference>
<dbReference type="InterPro" id="IPR024072">
    <property type="entry name" value="DHFR-like_dom_sf"/>
</dbReference>
<dbReference type="Proteomes" id="UP000245667">
    <property type="component" value="Unassembled WGS sequence"/>
</dbReference>
<comment type="caution">
    <text evidence="3">The sequence shown here is derived from an EMBL/GenBank/DDBJ whole genome shotgun (WGS) entry which is preliminary data.</text>
</comment>
<evidence type="ECO:0000259" key="1">
    <source>
        <dbReference type="Pfam" id="PF01872"/>
    </source>
</evidence>
<dbReference type="SUPFAM" id="SSF53597">
    <property type="entry name" value="Dihydrofolate reductase-like"/>
    <property type="match status" value="1"/>
</dbReference>
<dbReference type="AlphaFoldDB" id="A0A316DWM3"/>
<dbReference type="Proteomes" id="UP000651837">
    <property type="component" value="Unassembled WGS sequence"/>
</dbReference>
<dbReference type="RefSeq" id="WP_109652428.1">
    <property type="nucleotide sequence ID" value="NZ_CAJQNU010000029.1"/>
</dbReference>
<protein>
    <submittedName>
        <fullName evidence="3">Dihydrofolate reductase</fullName>
    </submittedName>
</protein>
<dbReference type="InterPro" id="IPR002734">
    <property type="entry name" value="RibDG_C"/>
</dbReference>
<sequence length="175" mass="19884">MQKIVYYIASSLDGFIAGKNDDISRFILQGEGVEKYQADLSNFKTVIMGRRTYEFGFQYGLVPGQPAYMNMEHYIFSDTLEIENLADSVHIEKKSIDRIKRIKANAKTDIYLCGGGTFAGWLLDNDLIDQLKIKLNPIILGEGIRLFGHSKSISAWNLTKIESFDKGLQILTYDR</sequence>
<evidence type="ECO:0000313" key="4">
    <source>
        <dbReference type="Proteomes" id="UP000245667"/>
    </source>
</evidence>
<accession>A0A316DWM3</accession>
<dbReference type="PANTHER" id="PTHR38011:SF11">
    <property type="entry name" value="2,5-DIAMINO-6-RIBOSYLAMINO-4(3H)-PYRIMIDINONE 5'-PHOSPHATE REDUCTASE"/>
    <property type="match status" value="1"/>
</dbReference>
<dbReference type="Pfam" id="PF01872">
    <property type="entry name" value="RibD_C"/>
    <property type="match status" value="1"/>
</dbReference>
<name>A0A316DWM3_9FLAO</name>
<dbReference type="GO" id="GO:0009231">
    <property type="term" value="P:riboflavin biosynthetic process"/>
    <property type="evidence" value="ECO:0007669"/>
    <property type="project" value="InterPro"/>
</dbReference>
<dbReference type="EMBL" id="QGGQ01000007">
    <property type="protein sequence ID" value="PWK22511.1"/>
    <property type="molecule type" value="Genomic_DNA"/>
</dbReference>
<reference evidence="2 5" key="2">
    <citation type="submission" date="2020-07" db="EMBL/GenBank/DDBJ databases">
        <title>The draft genome sequence of Maribacter polysiphoniae KCTC 22021.</title>
        <authorList>
            <person name="Mu L."/>
        </authorList>
    </citation>
    <scope>NUCLEOTIDE SEQUENCE [LARGE SCALE GENOMIC DNA]</scope>
    <source>
        <strain evidence="2 5">KCTC 22021</strain>
    </source>
</reference>
<gene>
    <name evidence="2" type="ORF">HZY62_13855</name>
    <name evidence="3" type="ORF">LX92_02986</name>
</gene>
<dbReference type="OrthoDB" id="195113at2"/>
<organism evidence="3 4">
    <name type="scientific">Maribacter polysiphoniae</name>
    <dbReference type="NCBI Taxonomy" id="429344"/>
    <lineage>
        <taxon>Bacteria</taxon>
        <taxon>Pseudomonadati</taxon>
        <taxon>Bacteroidota</taxon>
        <taxon>Flavobacteriia</taxon>
        <taxon>Flavobacteriales</taxon>
        <taxon>Flavobacteriaceae</taxon>
        <taxon>Maribacter</taxon>
    </lineage>
</organism>
<feature type="domain" description="Bacterial bifunctional deaminase-reductase C-terminal" evidence="1">
    <location>
        <begin position="3"/>
        <end position="169"/>
    </location>
</feature>
<evidence type="ECO:0000313" key="3">
    <source>
        <dbReference type="EMBL" id="PWK22511.1"/>
    </source>
</evidence>
<reference evidence="3 4" key="1">
    <citation type="submission" date="2018-05" db="EMBL/GenBank/DDBJ databases">
        <title>Genomic Encyclopedia of Archaeal and Bacterial Type Strains, Phase II (KMG-II): from individual species to whole genera.</title>
        <authorList>
            <person name="Goeker M."/>
        </authorList>
    </citation>
    <scope>NUCLEOTIDE SEQUENCE [LARGE SCALE GENOMIC DNA]</scope>
    <source>
        <strain evidence="3 4">DSM 23514</strain>
    </source>
</reference>
<dbReference type="InterPro" id="IPR050765">
    <property type="entry name" value="Riboflavin_Biosynth_HTPR"/>
</dbReference>
<dbReference type="PANTHER" id="PTHR38011">
    <property type="entry name" value="DIHYDROFOLATE REDUCTASE FAMILY PROTEIN (AFU_ORTHOLOGUE AFUA_8G06820)"/>
    <property type="match status" value="1"/>
</dbReference>
<evidence type="ECO:0000313" key="2">
    <source>
        <dbReference type="EMBL" id="MBD1261685.1"/>
    </source>
</evidence>
<proteinExistence type="predicted"/>
<dbReference type="EMBL" id="JACWLN010000006">
    <property type="protein sequence ID" value="MBD1261685.1"/>
    <property type="molecule type" value="Genomic_DNA"/>
</dbReference>
<dbReference type="Gene3D" id="3.40.430.10">
    <property type="entry name" value="Dihydrofolate Reductase, subunit A"/>
    <property type="match status" value="1"/>
</dbReference>
<keyword evidence="5" id="KW-1185">Reference proteome</keyword>
<evidence type="ECO:0000313" key="5">
    <source>
        <dbReference type="Proteomes" id="UP000651837"/>
    </source>
</evidence>